<reference evidence="8" key="1">
    <citation type="journal article" date="2021" name="PeerJ">
        <title>Extensive microbial diversity within the chicken gut microbiome revealed by metagenomics and culture.</title>
        <authorList>
            <person name="Gilroy R."/>
            <person name="Ravi A."/>
            <person name="Getino M."/>
            <person name="Pursley I."/>
            <person name="Horton D.L."/>
            <person name="Alikhan N.F."/>
            <person name="Baker D."/>
            <person name="Gharbi K."/>
            <person name="Hall N."/>
            <person name="Watson M."/>
            <person name="Adriaenssens E.M."/>
            <person name="Foster-Nyarko E."/>
            <person name="Jarju S."/>
            <person name="Secka A."/>
            <person name="Antonio M."/>
            <person name="Oren A."/>
            <person name="Chaudhuri R.R."/>
            <person name="La Ragione R."/>
            <person name="Hildebrand F."/>
            <person name="Pallen M.J."/>
        </authorList>
    </citation>
    <scope>NUCLEOTIDE SEQUENCE</scope>
    <source>
        <strain evidence="8">ChiBcolR8-3208</strain>
    </source>
</reference>
<dbReference type="InterPro" id="IPR036388">
    <property type="entry name" value="WH-like_DNA-bd_sf"/>
</dbReference>
<keyword evidence="4 5" id="KW-0804">Transcription</keyword>
<dbReference type="SUPFAM" id="SSF55781">
    <property type="entry name" value="GAF domain-like"/>
    <property type="match status" value="1"/>
</dbReference>
<dbReference type="SUPFAM" id="SSF46785">
    <property type="entry name" value="Winged helix' DNA-binding domain"/>
    <property type="match status" value="1"/>
</dbReference>
<comment type="similarity">
    <text evidence="5">Belongs to the HrcA family.</text>
</comment>
<dbReference type="Gene3D" id="1.10.10.10">
    <property type="entry name" value="Winged helix-like DNA-binding domain superfamily/Winged helix DNA-binding domain"/>
    <property type="match status" value="1"/>
</dbReference>
<dbReference type="PANTHER" id="PTHR34824">
    <property type="entry name" value="HEAT-INDUCIBLE TRANSCRIPTION REPRESSOR HRCA"/>
    <property type="match status" value="1"/>
</dbReference>
<dbReference type="AlphaFoldDB" id="A0A9D2LYB2"/>
<dbReference type="InterPro" id="IPR021153">
    <property type="entry name" value="HrcA_C"/>
</dbReference>
<name>A0A9D2LYB2_9FIRM</name>
<evidence type="ECO:0000256" key="2">
    <source>
        <dbReference type="ARBA" id="ARBA00023015"/>
    </source>
</evidence>
<evidence type="ECO:0000313" key="8">
    <source>
        <dbReference type="EMBL" id="HJB37762.1"/>
    </source>
</evidence>
<organism evidence="8 9">
    <name type="scientific">Candidatus Acutalibacter ornithocaccae</name>
    <dbReference type="NCBI Taxonomy" id="2838416"/>
    <lineage>
        <taxon>Bacteria</taxon>
        <taxon>Bacillati</taxon>
        <taxon>Bacillota</taxon>
        <taxon>Clostridia</taxon>
        <taxon>Eubacteriales</taxon>
        <taxon>Acutalibacteraceae</taxon>
        <taxon>Acutalibacter</taxon>
    </lineage>
</organism>
<dbReference type="Pfam" id="PF03444">
    <property type="entry name" value="WHD_HrcA"/>
    <property type="match status" value="1"/>
</dbReference>
<comment type="function">
    <text evidence="5">Negative regulator of class I heat shock genes (grpE-dnaK-dnaJ and groELS operons). Prevents heat-shock induction of these operons.</text>
</comment>
<evidence type="ECO:0000256" key="5">
    <source>
        <dbReference type="HAMAP-Rule" id="MF_00081"/>
    </source>
</evidence>
<keyword evidence="1 5" id="KW-0678">Repressor</keyword>
<evidence type="ECO:0000259" key="6">
    <source>
        <dbReference type="Pfam" id="PF01628"/>
    </source>
</evidence>
<dbReference type="InterPro" id="IPR036390">
    <property type="entry name" value="WH_DNA-bd_sf"/>
</dbReference>
<sequence length="341" mass="37358">MELTPRKERILSSVVAGYVKSGEPVGSKAVAEEVGVSSATVRNEMADLIELGLLEQPHTSAGRVPSQKGYREYVDRLMEVPPVKEEERRVFDSMLLSGSYEPEQLLGRAARLLAGATRCAAVATTPSGDTAQVRAVQFVQTSRRTAMLILMSSAGTMKTRVFHCDFDLTNEILRVFFRVFNGKLAGKNVSDITPAFLQGVGVSLGEMYVLMGAPLRALLEVARDTMGTEVLLAGQMNLLFYPELEHGGARRVMDFLERREDVANLLRQKPGQVSFLIGREMGRPELDKSALGVARYQVDGHDAGALAVLGPVRMDYPRVASVLQYMAGQVGQHLTVLMRDE</sequence>
<evidence type="ECO:0000256" key="3">
    <source>
        <dbReference type="ARBA" id="ARBA00023016"/>
    </source>
</evidence>
<dbReference type="InterPro" id="IPR005104">
    <property type="entry name" value="WHTH_HrcA_DNA-bd"/>
</dbReference>
<keyword evidence="3 5" id="KW-0346">Stress response</keyword>
<dbReference type="NCBIfam" id="TIGR00331">
    <property type="entry name" value="hrcA"/>
    <property type="match status" value="1"/>
</dbReference>
<dbReference type="HAMAP" id="MF_00081">
    <property type="entry name" value="HrcA"/>
    <property type="match status" value="1"/>
</dbReference>
<dbReference type="GO" id="GO:0003677">
    <property type="term" value="F:DNA binding"/>
    <property type="evidence" value="ECO:0007669"/>
    <property type="project" value="InterPro"/>
</dbReference>
<dbReference type="PIRSF" id="PIRSF005485">
    <property type="entry name" value="HrcA"/>
    <property type="match status" value="1"/>
</dbReference>
<feature type="domain" description="Winged helix-turn-helix transcription repressor HrcA DNA-binding" evidence="7">
    <location>
        <begin position="2"/>
        <end position="71"/>
    </location>
</feature>
<evidence type="ECO:0000256" key="4">
    <source>
        <dbReference type="ARBA" id="ARBA00023163"/>
    </source>
</evidence>
<dbReference type="EMBL" id="DWXZ01000139">
    <property type="protein sequence ID" value="HJB37762.1"/>
    <property type="molecule type" value="Genomic_DNA"/>
</dbReference>
<feature type="domain" description="Heat-inducible transcription repressor HrcA C-terminal" evidence="6">
    <location>
        <begin position="103"/>
        <end position="319"/>
    </location>
</feature>
<evidence type="ECO:0000313" key="9">
    <source>
        <dbReference type="Proteomes" id="UP000824214"/>
    </source>
</evidence>
<dbReference type="Pfam" id="PF01628">
    <property type="entry name" value="HrcA"/>
    <property type="match status" value="1"/>
</dbReference>
<dbReference type="Gene3D" id="3.30.390.60">
    <property type="entry name" value="Heat-inducible transcription repressor hrca homolog, domain 3"/>
    <property type="match status" value="1"/>
</dbReference>
<reference evidence="8" key="2">
    <citation type="submission" date="2021-04" db="EMBL/GenBank/DDBJ databases">
        <authorList>
            <person name="Gilroy R."/>
        </authorList>
    </citation>
    <scope>NUCLEOTIDE SEQUENCE</scope>
    <source>
        <strain evidence="8">ChiBcolR8-3208</strain>
    </source>
</reference>
<evidence type="ECO:0000256" key="1">
    <source>
        <dbReference type="ARBA" id="ARBA00022491"/>
    </source>
</evidence>
<evidence type="ECO:0000259" key="7">
    <source>
        <dbReference type="Pfam" id="PF03444"/>
    </source>
</evidence>
<dbReference type="Gene3D" id="3.30.450.40">
    <property type="match status" value="1"/>
</dbReference>
<dbReference type="GO" id="GO:0045892">
    <property type="term" value="P:negative regulation of DNA-templated transcription"/>
    <property type="evidence" value="ECO:0007669"/>
    <property type="project" value="UniProtKB-UniRule"/>
</dbReference>
<dbReference type="InterPro" id="IPR023120">
    <property type="entry name" value="WHTH_transcript_rep_HrcA_IDD"/>
</dbReference>
<keyword evidence="2 5" id="KW-0805">Transcription regulation</keyword>
<protein>
    <recommendedName>
        <fullName evidence="5">Heat-inducible transcription repressor HrcA</fullName>
    </recommendedName>
</protein>
<dbReference type="InterPro" id="IPR029016">
    <property type="entry name" value="GAF-like_dom_sf"/>
</dbReference>
<gene>
    <name evidence="5 8" type="primary">hrcA</name>
    <name evidence="8" type="ORF">H9942_06805</name>
</gene>
<comment type="caution">
    <text evidence="8">The sequence shown here is derived from an EMBL/GenBank/DDBJ whole genome shotgun (WGS) entry which is preliminary data.</text>
</comment>
<dbReference type="InterPro" id="IPR002571">
    <property type="entry name" value="HrcA"/>
</dbReference>
<proteinExistence type="inferred from homology"/>
<dbReference type="Proteomes" id="UP000824214">
    <property type="component" value="Unassembled WGS sequence"/>
</dbReference>
<accession>A0A9D2LYB2</accession>
<dbReference type="PANTHER" id="PTHR34824:SF1">
    <property type="entry name" value="HEAT-INDUCIBLE TRANSCRIPTION REPRESSOR HRCA"/>
    <property type="match status" value="1"/>
</dbReference>